<evidence type="ECO:0000313" key="5">
    <source>
        <dbReference type="Proteomes" id="UP001291623"/>
    </source>
</evidence>
<sequence length="207" mass="23093">MKTILLFLFLVSVATCNTDTPNNQLLRDVLDTDGNPLNTSGRYYITPAYYSMKGGGIQLANLGDQQQNDCPTSVVQSQLVTDDGIAVYFTPKNPKFQKILVSSPVNINFFLDYYLCANLTVWKVDNLGKLAPRHTISTGAQLSNPLDMSSWFQIKPLNGKYKLVFCPDTTCYNIGIVRQSGYDRLVLSKDPMLFVFKLKHGYGKAIA</sequence>
<comment type="similarity">
    <text evidence="1">Belongs to the protease inhibitor I3 (leguminous Kunitz-type inhibitor) family.</text>
</comment>
<comment type="caution">
    <text evidence="4">The sequence shown here is derived from an EMBL/GenBank/DDBJ whole genome shotgun (WGS) entry which is preliminary data.</text>
</comment>
<dbReference type="CDD" id="cd00178">
    <property type="entry name" value="beta-trefoil_STI"/>
    <property type="match status" value="1"/>
</dbReference>
<evidence type="ECO:0000256" key="3">
    <source>
        <dbReference type="SAM" id="SignalP"/>
    </source>
</evidence>
<dbReference type="SUPFAM" id="SSF50386">
    <property type="entry name" value="STI-like"/>
    <property type="match status" value="1"/>
</dbReference>
<dbReference type="Gene3D" id="2.80.10.50">
    <property type="match status" value="1"/>
</dbReference>
<reference evidence="4" key="1">
    <citation type="submission" date="2023-12" db="EMBL/GenBank/DDBJ databases">
        <title>Genome assembly of Anisodus tanguticus.</title>
        <authorList>
            <person name="Wang Y.-J."/>
        </authorList>
    </citation>
    <scope>NUCLEOTIDE SEQUENCE</scope>
    <source>
        <strain evidence="4">KB-2021</strain>
        <tissue evidence="4">Leaf</tissue>
    </source>
</reference>
<dbReference type="Pfam" id="PF00197">
    <property type="entry name" value="Kunitz_legume"/>
    <property type="match status" value="1"/>
</dbReference>
<dbReference type="EMBL" id="JAVYJV010000003">
    <property type="protein sequence ID" value="KAK4374397.1"/>
    <property type="molecule type" value="Genomic_DNA"/>
</dbReference>
<name>A0AAE1SQT6_9SOLA</name>
<proteinExistence type="inferred from homology"/>
<dbReference type="AlphaFoldDB" id="A0AAE1SQT6"/>
<organism evidence="4 5">
    <name type="scientific">Anisodus tanguticus</name>
    <dbReference type="NCBI Taxonomy" id="243964"/>
    <lineage>
        <taxon>Eukaryota</taxon>
        <taxon>Viridiplantae</taxon>
        <taxon>Streptophyta</taxon>
        <taxon>Embryophyta</taxon>
        <taxon>Tracheophyta</taxon>
        <taxon>Spermatophyta</taxon>
        <taxon>Magnoliopsida</taxon>
        <taxon>eudicotyledons</taxon>
        <taxon>Gunneridae</taxon>
        <taxon>Pentapetalae</taxon>
        <taxon>asterids</taxon>
        <taxon>lamiids</taxon>
        <taxon>Solanales</taxon>
        <taxon>Solanaceae</taxon>
        <taxon>Solanoideae</taxon>
        <taxon>Hyoscyameae</taxon>
        <taxon>Anisodus</taxon>
    </lineage>
</organism>
<gene>
    <name evidence="4" type="ORF">RND71_005074</name>
</gene>
<evidence type="ECO:0000256" key="2">
    <source>
        <dbReference type="ARBA" id="ARBA00022690"/>
    </source>
</evidence>
<keyword evidence="5" id="KW-1185">Reference proteome</keyword>
<feature type="chain" id="PRO_5041984997" evidence="3">
    <location>
        <begin position="17"/>
        <end position="207"/>
    </location>
</feature>
<dbReference type="InterPro" id="IPR002160">
    <property type="entry name" value="Prot_inh_Kunz-lg"/>
</dbReference>
<dbReference type="InterPro" id="IPR011065">
    <property type="entry name" value="Kunitz_inhibitor_STI-like_sf"/>
</dbReference>
<evidence type="ECO:0000313" key="4">
    <source>
        <dbReference type="EMBL" id="KAK4374397.1"/>
    </source>
</evidence>
<dbReference type="GO" id="GO:0004866">
    <property type="term" value="F:endopeptidase inhibitor activity"/>
    <property type="evidence" value="ECO:0007669"/>
    <property type="project" value="InterPro"/>
</dbReference>
<protein>
    <submittedName>
        <fullName evidence="4">Uncharacterized protein</fullName>
    </submittedName>
</protein>
<accession>A0AAE1SQT6</accession>
<dbReference type="Proteomes" id="UP001291623">
    <property type="component" value="Unassembled WGS sequence"/>
</dbReference>
<dbReference type="PRINTS" id="PR00291">
    <property type="entry name" value="KUNITZINHBTR"/>
</dbReference>
<dbReference type="PANTHER" id="PTHR33107">
    <property type="entry name" value="KUNITZ TRYPSIN INHIBITOR 2"/>
    <property type="match status" value="1"/>
</dbReference>
<keyword evidence="3" id="KW-0732">Signal</keyword>
<dbReference type="PANTHER" id="PTHR33107:SF39">
    <property type="entry name" value="KUNITZ-TYPE SERINE PROTEASE INHIBITOR DRTI-LIKE"/>
    <property type="match status" value="1"/>
</dbReference>
<dbReference type="PROSITE" id="PS00283">
    <property type="entry name" value="SOYBEAN_KUNITZ"/>
    <property type="match status" value="1"/>
</dbReference>
<feature type="signal peptide" evidence="3">
    <location>
        <begin position="1"/>
        <end position="16"/>
    </location>
</feature>
<keyword evidence="2" id="KW-0646">Protease inhibitor</keyword>
<evidence type="ECO:0000256" key="1">
    <source>
        <dbReference type="ARBA" id="ARBA00005440"/>
    </source>
</evidence>
<dbReference type="InterPro" id="IPR056368">
    <property type="entry name" value="KTI1"/>
</dbReference>
<dbReference type="SMART" id="SM00452">
    <property type="entry name" value="STI"/>
    <property type="match status" value="1"/>
</dbReference>